<gene>
    <name evidence="9" type="primary">TPHA0M00350</name>
    <name evidence="9" type="ordered locus">TPHA_0M00350</name>
</gene>
<dbReference type="STRING" id="1071381.G8C0U9"/>
<dbReference type="GO" id="GO:0010255">
    <property type="term" value="P:glucose mediated signaling pathway"/>
    <property type="evidence" value="ECO:0007669"/>
    <property type="project" value="EnsemblFungi"/>
</dbReference>
<evidence type="ECO:0000256" key="2">
    <source>
        <dbReference type="ARBA" id="ARBA00022692"/>
    </source>
</evidence>
<reference evidence="9 10" key="1">
    <citation type="journal article" date="2011" name="Proc. Natl. Acad. Sci. U.S.A.">
        <title>Evolutionary erosion of yeast sex chromosomes by mating-type switching accidents.</title>
        <authorList>
            <person name="Gordon J.L."/>
            <person name="Armisen D."/>
            <person name="Proux-Wera E."/>
            <person name="Oheigeartaigh S.S."/>
            <person name="Byrne K.P."/>
            <person name="Wolfe K.H."/>
        </authorList>
    </citation>
    <scope>NUCLEOTIDE SEQUENCE [LARGE SCALE GENOMIC DNA]</scope>
    <source>
        <strain evidence="10">ATCC 24235 / CBS 4417 / NBRC 1672 / NRRL Y-8282 / UCD 70-5</strain>
    </source>
</reference>
<comment type="subcellular location">
    <subcellularLocation>
        <location evidence="1">Membrane</location>
        <topology evidence="1">Multi-pass membrane protein</topology>
    </subcellularLocation>
</comment>
<dbReference type="GO" id="GO:0009745">
    <property type="term" value="P:sucrose mediated signaling"/>
    <property type="evidence" value="ECO:0007669"/>
    <property type="project" value="EnsemblFungi"/>
</dbReference>
<evidence type="ECO:0008006" key="11">
    <source>
        <dbReference type="Google" id="ProtNLM"/>
    </source>
</evidence>
<feature type="transmembrane region" description="Helical" evidence="6">
    <location>
        <begin position="54"/>
        <end position="77"/>
    </location>
</feature>
<dbReference type="GO" id="GO:0004930">
    <property type="term" value="F:G protein-coupled receptor activity"/>
    <property type="evidence" value="ECO:0007669"/>
    <property type="project" value="EnsemblFungi"/>
</dbReference>
<dbReference type="GO" id="GO:0007189">
    <property type="term" value="P:adenylate cyclase-activating G protein-coupled receptor signaling pathway"/>
    <property type="evidence" value="ECO:0007669"/>
    <property type="project" value="TreeGrafter"/>
</dbReference>
<dbReference type="GO" id="GO:0009731">
    <property type="term" value="P:detection of sucrose stimulus"/>
    <property type="evidence" value="ECO:0007669"/>
    <property type="project" value="EnsemblFungi"/>
</dbReference>
<keyword evidence="4 6" id="KW-0472">Membrane</keyword>
<dbReference type="Gene3D" id="1.20.1070.10">
    <property type="entry name" value="Rhodopsin 7-helix transmembrane proteins"/>
    <property type="match status" value="1"/>
</dbReference>
<dbReference type="HOGENOM" id="CLU_314960_0_0_1"/>
<dbReference type="EMBL" id="HE612868">
    <property type="protein sequence ID" value="CCE65610.1"/>
    <property type="molecule type" value="Genomic_DNA"/>
</dbReference>
<feature type="transmembrane region" description="Helical" evidence="6">
    <location>
        <begin position="482"/>
        <end position="506"/>
    </location>
</feature>
<feature type="transmembrane region" description="Helical" evidence="6">
    <location>
        <begin position="29"/>
        <end position="48"/>
    </location>
</feature>
<feature type="transmembrane region" description="Helical" evidence="6">
    <location>
        <begin position="176"/>
        <end position="197"/>
    </location>
</feature>
<feature type="transmembrane region" description="Helical" evidence="6">
    <location>
        <begin position="255"/>
        <end position="274"/>
    </location>
</feature>
<evidence type="ECO:0000256" key="6">
    <source>
        <dbReference type="SAM" id="Phobius"/>
    </source>
</evidence>
<feature type="compositionally biased region" description="Low complexity" evidence="5">
    <location>
        <begin position="587"/>
        <end position="597"/>
    </location>
</feature>
<feature type="domain" description="Glucose receptor Git3-like N-terminal" evidence="7">
    <location>
        <begin position="52"/>
        <end position="279"/>
    </location>
</feature>
<keyword evidence="3 6" id="KW-1133">Transmembrane helix</keyword>
<dbReference type="GO" id="GO:0007124">
    <property type="term" value="P:pseudohyphal growth"/>
    <property type="evidence" value="ECO:0007669"/>
    <property type="project" value="EnsemblFungi"/>
</dbReference>
<dbReference type="Pfam" id="PF11710">
    <property type="entry name" value="Git3"/>
    <property type="match status" value="1"/>
</dbReference>
<dbReference type="eggNOG" id="ENOG502QU8E">
    <property type="taxonomic scope" value="Eukaryota"/>
</dbReference>
<feature type="domain" description="G protein-coupled receptor GPR1/2/3 C-terminal" evidence="8">
    <location>
        <begin position="439"/>
        <end position="513"/>
    </location>
</feature>
<organism evidence="9 10">
    <name type="scientific">Tetrapisispora phaffii (strain ATCC 24235 / CBS 4417 / NBRC 1672 / NRRL Y-8282 / UCD 70-5)</name>
    <name type="common">Yeast</name>
    <name type="synonym">Fabospora phaffii</name>
    <dbReference type="NCBI Taxonomy" id="1071381"/>
    <lineage>
        <taxon>Eukaryota</taxon>
        <taxon>Fungi</taxon>
        <taxon>Dikarya</taxon>
        <taxon>Ascomycota</taxon>
        <taxon>Saccharomycotina</taxon>
        <taxon>Saccharomycetes</taxon>
        <taxon>Saccharomycetales</taxon>
        <taxon>Saccharomycetaceae</taxon>
        <taxon>Tetrapisispora</taxon>
    </lineage>
</organism>
<feature type="transmembrane region" description="Helical" evidence="6">
    <location>
        <begin position="128"/>
        <end position="155"/>
    </location>
</feature>
<evidence type="ECO:0000313" key="10">
    <source>
        <dbReference type="Proteomes" id="UP000005666"/>
    </source>
</evidence>
<evidence type="ECO:0000313" key="9">
    <source>
        <dbReference type="EMBL" id="CCE65610.1"/>
    </source>
</evidence>
<protein>
    <recommendedName>
        <fullName evidence="11">G-protein coupled receptors family 1 profile domain-containing protein</fullName>
    </recommendedName>
</protein>
<evidence type="ECO:0000259" key="7">
    <source>
        <dbReference type="Pfam" id="PF11710"/>
    </source>
</evidence>
<feature type="region of interest" description="Disordered" evidence="5">
    <location>
        <begin position="575"/>
        <end position="597"/>
    </location>
</feature>
<dbReference type="PANTHER" id="PTHR23112">
    <property type="entry name" value="G PROTEIN-COUPLED RECEPTOR 157-RELATED"/>
    <property type="match status" value="1"/>
</dbReference>
<dbReference type="GO" id="GO:0005536">
    <property type="term" value="F:D-glucose binding"/>
    <property type="evidence" value="ECO:0007669"/>
    <property type="project" value="EnsemblFungi"/>
</dbReference>
<evidence type="ECO:0000256" key="4">
    <source>
        <dbReference type="ARBA" id="ARBA00023136"/>
    </source>
</evidence>
<feature type="transmembrane region" description="Helical" evidence="6">
    <location>
        <begin position="89"/>
        <end position="108"/>
    </location>
</feature>
<proteinExistence type="predicted"/>
<sequence length="757" mass="87312">MIPIKSQSSWTAEILNLVKRKNIKTRLKNTTTLNVALGLPGMFQAFTLQTQKKLHTVAITSSTFSVLCGCCSFYLLYNYDKRDKVFRHELITLLTVCDFIKTLILMIYPTVLKCDRNQMGNQKLYNTLGFLTAFAIEGADLAILVFAIHFALLIFKPDMKWENKKTKNIDGGLFKCRYYVWPIVIILPFVFASLAFIDYSMVNFKFEKTYTELIIDDNDLNFEFQARTGGYKPLSTMCYFPPSPIWYKLALSWGLRYFLVLFILITYACIYISVSRQTSLLNRTMKELGYSPKQEKDDPLKKSNIFKRILKSFFQLIAHVFLPIIERDESDSDESADNLLLFSMSNVHDNENSNNNNYTNSNNVTENGNVQAGLHFQESNKHMESSTTENNTKSNTDMLHNIFSKRNRSGNLGILNHEKSEVDNLQQGLRRETYLAMYHRRNNTRSNLRSIFIYPFSYICLWAFPIAIDITQYRYEIDHGPIIWLAYIGAFVYPLSSFVDLLVISYREKPWKHSWRQVEKKSLMDTYRYESQIGEDEIIKLCNSPLGKLGWYYYSLPSEEVGLFSSIFSMRKSENGKRMKETPSTDSGISTPGSFSSGSKYSHHSFNHSSNTMKYNNLSSSLPEISLYWRLIHTLPMLQGVNLYEFNEELKSINGISDIIRTKTENDTCTTVKIISNVTKNNSTVAHNNLHTLTENNELKKASSERHEVAYNIDFSNITLNNTNFSDVVNTTSTKNYPTTTQQKNDGKVTLIEFLRG</sequence>
<evidence type="ECO:0000259" key="8">
    <source>
        <dbReference type="Pfam" id="PF11970"/>
    </source>
</evidence>
<accession>G8C0U9</accession>
<keyword evidence="2 6" id="KW-0812">Transmembrane</keyword>
<dbReference type="InterPro" id="IPR023041">
    <property type="entry name" value="Glucose_rcpt_Git3-like_N"/>
</dbReference>
<dbReference type="GeneID" id="11531875"/>
<dbReference type="KEGG" id="tpf:TPHA_0M00350"/>
<dbReference type="PANTHER" id="PTHR23112:SF37">
    <property type="entry name" value="G PROTEIN-COUPLED RECEPTOR GPR1"/>
    <property type="match status" value="1"/>
</dbReference>
<dbReference type="RefSeq" id="XP_003688044.1">
    <property type="nucleotide sequence ID" value="XM_003687996.1"/>
</dbReference>
<evidence type="ECO:0000256" key="1">
    <source>
        <dbReference type="ARBA" id="ARBA00004141"/>
    </source>
</evidence>
<feature type="transmembrane region" description="Helical" evidence="6">
    <location>
        <begin position="451"/>
        <end position="470"/>
    </location>
</feature>
<name>G8C0U9_TETPH</name>
<dbReference type="OrthoDB" id="5368598at2759"/>
<evidence type="ECO:0000256" key="3">
    <source>
        <dbReference type="ARBA" id="ARBA00022989"/>
    </source>
</evidence>
<dbReference type="GO" id="GO:0005886">
    <property type="term" value="C:plasma membrane"/>
    <property type="evidence" value="ECO:0007669"/>
    <property type="project" value="EnsemblFungi"/>
</dbReference>
<dbReference type="GO" id="GO:0001403">
    <property type="term" value="P:invasive growth in response to glucose limitation"/>
    <property type="evidence" value="ECO:0007669"/>
    <property type="project" value="EnsemblFungi"/>
</dbReference>
<evidence type="ECO:0000256" key="5">
    <source>
        <dbReference type="SAM" id="MobiDB-lite"/>
    </source>
</evidence>
<dbReference type="AlphaFoldDB" id="G8C0U9"/>
<dbReference type="Pfam" id="PF11970">
    <property type="entry name" value="GPR_Gpa2_C"/>
    <property type="match status" value="1"/>
</dbReference>
<dbReference type="InterPro" id="IPR022596">
    <property type="entry name" value="GPR1/2/3_C"/>
</dbReference>
<dbReference type="Proteomes" id="UP000005666">
    <property type="component" value="Chromosome 13"/>
</dbReference>
<keyword evidence="10" id="KW-1185">Reference proteome</keyword>